<dbReference type="Gene3D" id="2.170.130.30">
    <property type="match status" value="2"/>
</dbReference>
<organism evidence="4 5">
    <name type="scientific">Oxobacter pfennigii</name>
    <dbReference type="NCBI Taxonomy" id="36849"/>
    <lineage>
        <taxon>Bacteria</taxon>
        <taxon>Bacillati</taxon>
        <taxon>Bacillota</taxon>
        <taxon>Clostridia</taxon>
        <taxon>Eubacteriales</taxon>
        <taxon>Clostridiaceae</taxon>
        <taxon>Oxobacter</taxon>
    </lineage>
</organism>
<dbReference type="EMBL" id="LKET01000039">
    <property type="protein sequence ID" value="KPU43346.1"/>
    <property type="molecule type" value="Genomic_DNA"/>
</dbReference>
<dbReference type="RefSeq" id="WP_054875799.1">
    <property type="nucleotide sequence ID" value="NZ_LKET01000039.1"/>
</dbReference>
<dbReference type="InterPro" id="IPR008964">
    <property type="entry name" value="Invasin/intimin_cell_adhesion"/>
</dbReference>
<evidence type="ECO:0000259" key="2">
    <source>
        <dbReference type="Pfam" id="PF02368"/>
    </source>
</evidence>
<dbReference type="SUPFAM" id="SSF50998">
    <property type="entry name" value="Quinoprotein alcohol dehydrogenase-like"/>
    <property type="match status" value="2"/>
</dbReference>
<dbReference type="Gene3D" id="2.60.40.1080">
    <property type="match status" value="1"/>
</dbReference>
<proteinExistence type="predicted"/>
<dbReference type="STRING" id="36849.OXPF_27870"/>
<name>A0A0P8W6H8_9CLOT</name>
<dbReference type="InterPro" id="IPR011047">
    <property type="entry name" value="Quinoprotein_ADH-like_sf"/>
</dbReference>
<comment type="caution">
    <text evidence="4">The sequence shown here is derived from an EMBL/GenBank/DDBJ whole genome shotgun (WGS) entry which is preliminary data.</text>
</comment>
<dbReference type="InterPro" id="IPR027954">
    <property type="entry name" value="Transcobalamin-like_C"/>
</dbReference>
<feature type="signal peptide" evidence="1">
    <location>
        <begin position="1"/>
        <end position="34"/>
    </location>
</feature>
<evidence type="ECO:0000313" key="4">
    <source>
        <dbReference type="EMBL" id="KPU43346.1"/>
    </source>
</evidence>
<dbReference type="PATRIC" id="fig|36849.3.peg.2947"/>
<feature type="domain" description="BIG2" evidence="2">
    <location>
        <begin position="457"/>
        <end position="490"/>
    </location>
</feature>
<keyword evidence="5" id="KW-1185">Reference proteome</keyword>
<dbReference type="OrthoDB" id="1885452at2"/>
<dbReference type="SUPFAM" id="SSF49373">
    <property type="entry name" value="Invasin/intimin cell-adhesion fragments"/>
    <property type="match status" value="1"/>
</dbReference>
<evidence type="ECO:0000256" key="1">
    <source>
        <dbReference type="SAM" id="SignalP"/>
    </source>
</evidence>
<dbReference type="Gene3D" id="2.130.10.10">
    <property type="entry name" value="YVTN repeat-like/Quinoprotein amine dehydrogenase"/>
    <property type="match status" value="1"/>
</dbReference>
<keyword evidence="1" id="KW-0732">Signal</keyword>
<accession>A0A0P8W6H8</accession>
<dbReference type="InterPro" id="IPR003343">
    <property type="entry name" value="Big_2"/>
</dbReference>
<sequence>MKLFHKKTYQKKLKRLLSTLMVLMMLLSLFPANALAEAGSHLAASYTKAIDGAAVAYVTTPTTVEIDLSEATENISITEGGNYVITGVTTSTIVSIDTAGTVNLTLDNAAILRPADAATNANAFSVEGGAVVNLTVKAGTDNTISNEKGPGFRIGNGELNIKGTGTLNIIGSSYPIYSSGDITIDEADVTVTNTTGVNTSNGFYLTKGGEATSGPTLTVNSGSLNVALQEKVGAGTSAALMISGSGTSFIQNGGTVTLINATSVDQSYGIRSDGPVTVKVGSLFTYGQTNGVYLAKDSTMSIKDNASFIAASGNRASFDVMKGAVFCNGTGKFIDGKGIVSLKLDSPVESSTQLALNHDPGTGYVRDMAANLPMAAYYVAFAGKLGDTYYMQAGDKYVTSESEGLYCATFKVDSIVANPVKKDAAVSSLPQSFEVSQPAGVESLKVGSAVPLSVSPNYVVNWSSSNPGVATVDDSGVVAAKSAGTATITAECLGITGTYNITTVNMTDPRVFTFIVDNPEAIVKIFRDGFTYVPVSVSGGTFTYSLEDGTYNYEVSKEGFPTITGEFTVSENGTNEISLSMYYSVDFEIIAGEGVDSAAGALIKVFDSENNEVSGTEGHFDGLNGDYTYTVTLDGCYPASGAFGGVGVIRIILNKDRSSSGAAGWAGAYNHKDGNAIINSPLPVSAGEAIEKWATQISSTDNFGAAYAGSFVVADGYVYLTGDGYLNKIDKETGEIKAQVTAGTAGYMYDYLAYGDGVLFLAGSSYITAFEAGTLKELWRTTVGGQHSTQVNGSLNSKGTVGNFRPIVYSDGYIFCGKNAFKTTSFEVDENGRNKPAWSLNDDFNWNSGTVVGDNYYVAAVQTLYAVKYKTGEVISTWEFSSDNNIYTWGGVAYSKDTGRLYFASYSGAKLYAVKLDAQGKLITNTGGTADRPVITDVSQESLCTPVIYNDRVYLTGQKGKVDVLKATPVKPSGSSSYTLETIYTIDSGEKVKVQSTPILSTAYANEGNSHKVYLYFQGYSEPAPVYVLEDSAAVTTADDAKISKVAVPSISQFAFEQIAADNDGNLYLFNESGYLFCFGVAEDIIVNVRIEGIDGNLYNGSVTVPNTGDVTAYDVLNYLDEHEDSLSITFADTSFGKYISAINGEEQAHFGGYDGWNYRVNGILPNVGVSDYNVEGNDELLLYYGDANCLYPTVDTSQLNSSGIITFTASGTQWVEQDGDTVEVPYTVPISEATVTWDDVTYTTDENGRVQIESAHLTDGDHSLQIEKYHANGLPLVVRLAPDYKVTFSTSDDITVTFRLIGDTVHEDGQPRFDGYINWIKTKAYTMDKGSKMYDLFMMAIEDAGLSQEGAEDNYVAGITAPAVLKGYWLYAFDNGPKSGWMYTVNGIHSNVGLKQQTLADGDQVIWHYINDYEQETSYNGSNPPYLNSWLNAPDIDPVAEKAVKNISIRIEGPDVTLLPKTTLDSIEYFNPQSFGGTDNGKVTALHALVKGIEEGAGADPVDKSILDVSSGLIKSIFGQENDTYGVSWMYAVNNEMPSTDLISQYELQEGDSVVVFCVDWIYGYHSMFDREEATVKTGEKLNLTLTGENIANWMFGQSTGPEAIEGAELYISGDGEVNAGNSTGIFTGQDGTAEISFDEPGEYLISAVRFNEDDDEVIDISRPYCKVTVEPMTGFTVERTDDGEFSNGEDANVTVQMTNNNDLPQQATLIICLYDITEGKNEMINYAYASKEVASGETVRLSGGFAIPDTGTYKIKVFVWDTFDVMKQLAEPILIDVDN</sequence>
<gene>
    <name evidence="4" type="ORF">OXPF_27870</name>
</gene>
<dbReference type="InterPro" id="IPR015943">
    <property type="entry name" value="WD40/YVTN_repeat-like_dom_sf"/>
</dbReference>
<evidence type="ECO:0000259" key="3">
    <source>
        <dbReference type="Pfam" id="PF14478"/>
    </source>
</evidence>
<feature type="chain" id="PRO_5039537530" evidence="1">
    <location>
        <begin position="35"/>
        <end position="1781"/>
    </location>
</feature>
<dbReference type="SMART" id="SM00564">
    <property type="entry name" value="PQQ"/>
    <property type="match status" value="3"/>
</dbReference>
<feature type="domain" description="Transcobalamin-like C-terminal" evidence="3">
    <location>
        <begin position="1129"/>
        <end position="1186"/>
    </location>
</feature>
<dbReference type="Proteomes" id="UP000050326">
    <property type="component" value="Unassembled WGS sequence"/>
</dbReference>
<feature type="domain" description="Transcobalamin-like C-terminal" evidence="3">
    <location>
        <begin position="1369"/>
        <end position="1411"/>
    </location>
</feature>
<dbReference type="Pfam" id="PF14478">
    <property type="entry name" value="DUF4430"/>
    <property type="match status" value="2"/>
</dbReference>
<dbReference type="InterPro" id="IPR018391">
    <property type="entry name" value="PQQ_b-propeller_rpt"/>
</dbReference>
<dbReference type="Pfam" id="PF02368">
    <property type="entry name" value="Big_2"/>
    <property type="match status" value="1"/>
</dbReference>
<protein>
    <submittedName>
        <fullName evidence="4">Bacterial Ig-like domain (Group 2)</fullName>
    </submittedName>
</protein>
<reference evidence="4 5" key="1">
    <citation type="submission" date="2015-09" db="EMBL/GenBank/DDBJ databases">
        <title>Genome sequence of Oxobacter pfennigii DSM 3222.</title>
        <authorList>
            <person name="Poehlein A."/>
            <person name="Bengelsdorf F.R."/>
            <person name="Schiel-Bengelsdorf B."/>
            <person name="Duerre P."/>
            <person name="Daniel R."/>
        </authorList>
    </citation>
    <scope>NUCLEOTIDE SEQUENCE [LARGE SCALE GENOMIC DNA]</scope>
    <source>
        <strain evidence="4 5">DSM 3222</strain>
    </source>
</reference>
<evidence type="ECO:0000313" key="5">
    <source>
        <dbReference type="Proteomes" id="UP000050326"/>
    </source>
</evidence>